<dbReference type="SUPFAM" id="SSF53067">
    <property type="entry name" value="Actin-like ATPase domain"/>
    <property type="match status" value="3"/>
</dbReference>
<feature type="chain" id="PRO_5012441855" description="Molecular chaperone DnaK" evidence="5">
    <location>
        <begin position="21"/>
        <end position="619"/>
    </location>
</feature>
<evidence type="ECO:0000256" key="3">
    <source>
        <dbReference type="RuleBase" id="RU003322"/>
    </source>
</evidence>
<dbReference type="GO" id="GO:0140662">
    <property type="term" value="F:ATP-dependent protein folding chaperone"/>
    <property type="evidence" value="ECO:0007669"/>
    <property type="project" value="InterPro"/>
</dbReference>
<dbReference type="Gene3D" id="3.30.420.40">
    <property type="match status" value="4"/>
</dbReference>
<comment type="similarity">
    <text evidence="3">Belongs to the heat shock protein 70 family.</text>
</comment>
<evidence type="ECO:0000313" key="6">
    <source>
        <dbReference type="EMBL" id="GAX09369.1"/>
    </source>
</evidence>
<reference evidence="6 7" key="1">
    <citation type="journal article" date="2015" name="Plant Cell">
        <title>Oil accumulation by the oleaginous diatom Fistulifera solaris as revealed by the genome and transcriptome.</title>
        <authorList>
            <person name="Tanaka T."/>
            <person name="Maeda Y."/>
            <person name="Veluchamy A."/>
            <person name="Tanaka M."/>
            <person name="Abida H."/>
            <person name="Marechal E."/>
            <person name="Bowler C."/>
            <person name="Muto M."/>
            <person name="Sunaga Y."/>
            <person name="Tanaka M."/>
            <person name="Yoshino T."/>
            <person name="Taniguchi T."/>
            <person name="Fukuda Y."/>
            <person name="Nemoto M."/>
            <person name="Matsumoto M."/>
            <person name="Wong P.S."/>
            <person name="Aburatani S."/>
            <person name="Fujibuchi W."/>
        </authorList>
    </citation>
    <scope>NUCLEOTIDE SEQUENCE [LARGE SCALE GENOMIC DNA]</scope>
    <source>
        <strain evidence="6 7">JPCC DA0580</strain>
    </source>
</reference>
<accession>A0A1Z5J614</accession>
<evidence type="ECO:0008006" key="8">
    <source>
        <dbReference type="Google" id="ProtNLM"/>
    </source>
</evidence>
<dbReference type="Proteomes" id="UP000198406">
    <property type="component" value="Unassembled WGS sequence"/>
</dbReference>
<dbReference type="Gene3D" id="3.90.640.10">
    <property type="entry name" value="Actin, Chain A, domain 4"/>
    <property type="match status" value="1"/>
</dbReference>
<protein>
    <recommendedName>
        <fullName evidence="8">Molecular chaperone DnaK</fullName>
    </recommendedName>
</protein>
<keyword evidence="1 3" id="KW-0547">Nucleotide-binding</keyword>
<gene>
    <name evidence="6" type="ORF">FisN_6Lh260</name>
</gene>
<dbReference type="GO" id="GO:0005524">
    <property type="term" value="F:ATP binding"/>
    <property type="evidence" value="ECO:0007669"/>
    <property type="project" value="UniProtKB-KW"/>
</dbReference>
<evidence type="ECO:0000256" key="5">
    <source>
        <dbReference type="SAM" id="SignalP"/>
    </source>
</evidence>
<sequence>MQKAKLILALVLLSATRNDAFRSEYRRSRPKTLLLHAQTGEGIGIGIDLGTTRSAVAILSENNVPTIIPIPHNGRTMPSAVAFDPESGQVWVGQEACDRQNQDGVFRNVKRILGTGGKLTQSVAKAVPFLVPNRDGKTYKKDTLLNQIQDAQEHPTLLQFPHNNTRFSPEIISAHVLKRLVQAAEDASGQKVTRAVIGVPAYFHDEQRAATLRAAEMAGLARVKLLREPEAAALAYGIGKEQLSSSIEDELVLVFDLGGGTFDVSMLLVGGGVTEVLCTSGNSQLGGADLDNRVADHCWKVLSHHVPAIKPSAWSEDAKNGIVRAAEQIRIALSNAKKVDLALPVTQEGWCNVLTGREALLPVEADESYSETGILDDSHVRCCLTRRTLEKLCDNELQALLRPIREVAIVAGALLPGDANPTAVEAARDMEEQYIESRDMEFADFYQDVEQEDEQSTEENAELLLAIQDMDMKAAKKAQQKGRKRARQVAKDERKYREEKKKIQNSNTGMDMDRVKVRDGISGRPISRVVLVGGTTRMPAIGRLIATLTGVVPQRTVNPDEAVALGCAAKVGVLDGIEEMGTVLNPMQAAILKAVARQQGKEQLQEDEDFDADFDFDED</sequence>
<dbReference type="EMBL" id="BDSP01000007">
    <property type="protein sequence ID" value="GAX09369.1"/>
    <property type="molecule type" value="Genomic_DNA"/>
</dbReference>
<dbReference type="InterPro" id="IPR043129">
    <property type="entry name" value="ATPase_NBD"/>
</dbReference>
<dbReference type="Pfam" id="PF00012">
    <property type="entry name" value="HSP70"/>
    <property type="match status" value="2"/>
</dbReference>
<feature type="signal peptide" evidence="5">
    <location>
        <begin position="1"/>
        <end position="20"/>
    </location>
</feature>
<evidence type="ECO:0000256" key="2">
    <source>
        <dbReference type="ARBA" id="ARBA00022840"/>
    </source>
</evidence>
<organism evidence="6 7">
    <name type="scientific">Fistulifera solaris</name>
    <name type="common">Oleaginous diatom</name>
    <dbReference type="NCBI Taxonomy" id="1519565"/>
    <lineage>
        <taxon>Eukaryota</taxon>
        <taxon>Sar</taxon>
        <taxon>Stramenopiles</taxon>
        <taxon>Ochrophyta</taxon>
        <taxon>Bacillariophyta</taxon>
        <taxon>Bacillariophyceae</taxon>
        <taxon>Bacillariophycidae</taxon>
        <taxon>Naviculales</taxon>
        <taxon>Naviculaceae</taxon>
        <taxon>Fistulifera</taxon>
    </lineage>
</organism>
<comment type="caution">
    <text evidence="6">The sequence shown here is derived from an EMBL/GenBank/DDBJ whole genome shotgun (WGS) entry which is preliminary data.</text>
</comment>
<dbReference type="AlphaFoldDB" id="A0A1Z5J614"/>
<dbReference type="InterPro" id="IPR018181">
    <property type="entry name" value="Heat_shock_70_CS"/>
</dbReference>
<dbReference type="PRINTS" id="PR00301">
    <property type="entry name" value="HEATSHOCK70"/>
</dbReference>
<keyword evidence="2 3" id="KW-0067">ATP-binding</keyword>
<feature type="region of interest" description="Disordered" evidence="4">
    <location>
        <begin position="475"/>
        <end position="503"/>
    </location>
</feature>
<dbReference type="PROSITE" id="PS01036">
    <property type="entry name" value="HSP70_3"/>
    <property type="match status" value="1"/>
</dbReference>
<keyword evidence="5" id="KW-0732">Signal</keyword>
<name>A0A1Z5J614_FISSO</name>
<dbReference type="PANTHER" id="PTHR19375">
    <property type="entry name" value="HEAT SHOCK PROTEIN 70KDA"/>
    <property type="match status" value="1"/>
</dbReference>
<proteinExistence type="inferred from homology"/>
<evidence type="ECO:0000256" key="1">
    <source>
        <dbReference type="ARBA" id="ARBA00022741"/>
    </source>
</evidence>
<feature type="compositionally biased region" description="Basic residues" evidence="4">
    <location>
        <begin position="475"/>
        <end position="488"/>
    </location>
</feature>
<dbReference type="PROSITE" id="PS00329">
    <property type="entry name" value="HSP70_2"/>
    <property type="match status" value="1"/>
</dbReference>
<dbReference type="InParanoid" id="A0A1Z5J614"/>
<keyword evidence="7" id="KW-1185">Reference proteome</keyword>
<dbReference type="InterPro" id="IPR013126">
    <property type="entry name" value="Hsp_70_fam"/>
</dbReference>
<dbReference type="OrthoDB" id="2401965at2759"/>
<evidence type="ECO:0000256" key="4">
    <source>
        <dbReference type="SAM" id="MobiDB-lite"/>
    </source>
</evidence>
<dbReference type="PROSITE" id="PS00297">
    <property type="entry name" value="HSP70_1"/>
    <property type="match status" value="1"/>
</dbReference>
<feature type="compositionally biased region" description="Basic and acidic residues" evidence="4">
    <location>
        <begin position="489"/>
        <end position="502"/>
    </location>
</feature>
<evidence type="ECO:0000313" key="7">
    <source>
        <dbReference type="Proteomes" id="UP000198406"/>
    </source>
</evidence>